<dbReference type="GO" id="GO:0015689">
    <property type="term" value="P:molybdate ion transport"/>
    <property type="evidence" value="ECO:0007669"/>
    <property type="project" value="TreeGrafter"/>
</dbReference>
<dbReference type="InterPro" id="IPR050682">
    <property type="entry name" value="ModA/WtpA"/>
</dbReference>
<dbReference type="KEGG" id="kgn:GY169_12990"/>
<dbReference type="RefSeq" id="WP_167576002.1">
    <property type="nucleotide sequence ID" value="NZ_CP050321.1"/>
</dbReference>
<accession>A0A6G9RL73</accession>
<sequence>MHSTLTLMAAGSLRRALIPLQAAFTAQTGIPVSLVFGPAGLLRERIENGERCSLFASANRQHPQTLCDTGRARGLHLFARNTLMLTVRNTPQTTGKTWLELLADTTLRLGTSTPQCDPSGDYTWQLFERIEQSHPGLGHALKQRAIPLVGGRDSLTLPNGVIASRWLIDEGHVDLFIGYAHYAAALANQAEIRCVTIPAPWNICCEYYLTLLDERDAAHSFCRFILGEEGQRCLRDAGFMSPGDEC</sequence>
<dbReference type="Proteomes" id="UP000503580">
    <property type="component" value="Chromosome"/>
</dbReference>
<dbReference type="GO" id="GO:0030973">
    <property type="term" value="F:molybdate ion binding"/>
    <property type="evidence" value="ECO:0007669"/>
    <property type="project" value="TreeGrafter"/>
</dbReference>
<evidence type="ECO:0000313" key="1">
    <source>
        <dbReference type="EMBL" id="QIR27660.1"/>
    </source>
</evidence>
<organism evidence="1 2">
    <name type="scientific">Kluyvera genomosp. 3</name>
    <dbReference type="NCBI Taxonomy" id="2774055"/>
    <lineage>
        <taxon>Bacteria</taxon>
        <taxon>Pseudomonadati</taxon>
        <taxon>Pseudomonadota</taxon>
        <taxon>Gammaproteobacteria</taxon>
        <taxon>Enterobacterales</taxon>
        <taxon>Enterobacteriaceae</taxon>
        <taxon>Kluyvera</taxon>
    </lineage>
</organism>
<dbReference type="EMBL" id="CP050321">
    <property type="protein sequence ID" value="QIR27660.1"/>
    <property type="molecule type" value="Genomic_DNA"/>
</dbReference>
<name>A0A6G9RL73_9ENTR</name>
<dbReference type="Gene3D" id="3.40.190.10">
    <property type="entry name" value="Periplasmic binding protein-like II"/>
    <property type="match status" value="2"/>
</dbReference>
<gene>
    <name evidence="1" type="ORF">GY169_12990</name>
</gene>
<proteinExistence type="predicted"/>
<dbReference type="PANTHER" id="PTHR30632">
    <property type="entry name" value="MOLYBDATE-BINDING PERIPLASMIC PROTEIN"/>
    <property type="match status" value="1"/>
</dbReference>
<dbReference type="SUPFAM" id="SSF53850">
    <property type="entry name" value="Periplasmic binding protein-like II"/>
    <property type="match status" value="1"/>
</dbReference>
<evidence type="ECO:0000313" key="2">
    <source>
        <dbReference type="Proteomes" id="UP000503580"/>
    </source>
</evidence>
<protein>
    <submittedName>
        <fullName evidence="1">Solute-binding protein</fullName>
    </submittedName>
</protein>
<dbReference type="Pfam" id="PF13531">
    <property type="entry name" value="SBP_bac_11"/>
    <property type="match status" value="1"/>
</dbReference>
<dbReference type="PANTHER" id="PTHR30632:SF0">
    <property type="entry name" value="SULFATE-BINDING PROTEIN"/>
    <property type="match status" value="1"/>
</dbReference>
<keyword evidence="2" id="KW-1185">Reference proteome</keyword>
<dbReference type="AlphaFoldDB" id="A0A6G9RL73"/>
<reference evidence="1 2" key="1">
    <citation type="submission" date="2020-02" db="EMBL/GenBank/DDBJ databases">
        <title>Whole genome PO2S7.</title>
        <authorList>
            <person name="Singha K.M."/>
        </authorList>
    </citation>
    <scope>NUCLEOTIDE SEQUENCE [LARGE SCALE GENOMIC DNA]</scope>
    <source>
        <strain evidence="1 2">PO2S7</strain>
    </source>
</reference>